<comment type="caution">
    <text evidence="3">The sequence shown here is derived from an EMBL/GenBank/DDBJ whole genome shotgun (WGS) entry which is preliminary data.</text>
</comment>
<keyword evidence="1" id="KW-0472">Membrane</keyword>
<sequence length="78" mass="7528">MASKLVSALAAGAMLVATSSAFAQTANSPSVNTAALLQSGAGESEATTWLIIGGVLVAIGLVVWAGGDDDDQGAPVSP</sequence>
<accession>A0A2U2J1Z2</accession>
<organism evidence="3 4">
    <name type="scientific">Allosphingosinicella humi</name>
    <dbReference type="NCBI Taxonomy" id="2068657"/>
    <lineage>
        <taxon>Bacteria</taxon>
        <taxon>Pseudomonadati</taxon>
        <taxon>Pseudomonadota</taxon>
        <taxon>Alphaproteobacteria</taxon>
        <taxon>Sphingomonadales</taxon>
        <taxon>Sphingomonadaceae</taxon>
        <taxon>Allosphingosinicella</taxon>
    </lineage>
</organism>
<keyword evidence="4" id="KW-1185">Reference proteome</keyword>
<keyword evidence="1" id="KW-0812">Transmembrane</keyword>
<dbReference type="Proteomes" id="UP000245916">
    <property type="component" value="Unassembled WGS sequence"/>
</dbReference>
<dbReference type="RefSeq" id="WP_109270499.1">
    <property type="nucleotide sequence ID" value="NZ_QFFF01000001.1"/>
</dbReference>
<feature type="transmembrane region" description="Helical" evidence="1">
    <location>
        <begin position="47"/>
        <end position="67"/>
    </location>
</feature>
<evidence type="ECO:0000256" key="2">
    <source>
        <dbReference type="SAM" id="SignalP"/>
    </source>
</evidence>
<feature type="signal peptide" evidence="2">
    <location>
        <begin position="1"/>
        <end position="23"/>
    </location>
</feature>
<dbReference type="AlphaFoldDB" id="A0A2U2J1Z2"/>
<protein>
    <recommendedName>
        <fullName evidence="5">LPXTG cell wall anchor domain-containing protein</fullName>
    </recommendedName>
</protein>
<name>A0A2U2J1Z2_9SPHN</name>
<keyword evidence="1" id="KW-1133">Transmembrane helix</keyword>
<evidence type="ECO:0000313" key="3">
    <source>
        <dbReference type="EMBL" id="PWG02359.1"/>
    </source>
</evidence>
<proteinExistence type="predicted"/>
<evidence type="ECO:0008006" key="5">
    <source>
        <dbReference type="Google" id="ProtNLM"/>
    </source>
</evidence>
<feature type="chain" id="PRO_5015608167" description="LPXTG cell wall anchor domain-containing protein" evidence="2">
    <location>
        <begin position="24"/>
        <end position="78"/>
    </location>
</feature>
<evidence type="ECO:0000256" key="1">
    <source>
        <dbReference type="SAM" id="Phobius"/>
    </source>
</evidence>
<evidence type="ECO:0000313" key="4">
    <source>
        <dbReference type="Proteomes" id="UP000245916"/>
    </source>
</evidence>
<reference evidence="3 4" key="1">
    <citation type="submission" date="2018-05" db="EMBL/GenBank/DDBJ databases">
        <title>Genome of Sphingosinicella humi QZX222.</title>
        <authorList>
            <person name="Qiao Z."/>
            <person name="Wang G."/>
        </authorList>
    </citation>
    <scope>NUCLEOTIDE SEQUENCE [LARGE SCALE GENOMIC DNA]</scope>
    <source>
        <strain evidence="3 4">QZX222</strain>
    </source>
</reference>
<dbReference type="EMBL" id="QFFF01000001">
    <property type="protein sequence ID" value="PWG02359.1"/>
    <property type="molecule type" value="Genomic_DNA"/>
</dbReference>
<keyword evidence="2" id="KW-0732">Signal</keyword>
<gene>
    <name evidence="3" type="ORF">DF286_05395</name>
</gene>